<sequence>MSAKATSSPKTPPAGRKLGYQDPDTTPTRNGPSAAYVRQHAETSRLPRRNSWEEEMQVHALPDPRAPEVVSYLEIWKGPYLELSQTAVRDFLGALEAALVRRPADFRRFHNMLRGNAREASVDLEDILEEAVVLFGHHAELVHLFNGMLPPGYRMETHSDYVAVFTPRGGWNALPGGIRVRHPVIPSSSR</sequence>
<comment type="caution">
    <text evidence="4">The sequence shown here is derived from an EMBL/GenBank/DDBJ whole genome shotgun (WGS) entry which is preliminary data.</text>
</comment>
<organism evidence="4 5">
    <name type="scientific">Pycnoporus cinnabarinus</name>
    <name type="common">Cinnabar-red polypore</name>
    <name type="synonym">Trametes cinnabarina</name>
    <dbReference type="NCBI Taxonomy" id="5643"/>
    <lineage>
        <taxon>Eukaryota</taxon>
        <taxon>Fungi</taxon>
        <taxon>Dikarya</taxon>
        <taxon>Basidiomycota</taxon>
        <taxon>Agaricomycotina</taxon>
        <taxon>Agaricomycetes</taxon>
        <taxon>Polyporales</taxon>
        <taxon>Polyporaceae</taxon>
        <taxon>Trametes</taxon>
    </lineage>
</organism>
<evidence type="ECO:0000256" key="2">
    <source>
        <dbReference type="ARBA" id="ARBA00023242"/>
    </source>
</evidence>
<evidence type="ECO:0000313" key="4">
    <source>
        <dbReference type="EMBL" id="CDO71188.1"/>
    </source>
</evidence>
<accession>A0A060SFL4</accession>
<name>A0A060SFL4_PYCCI</name>
<feature type="region of interest" description="Disordered" evidence="3">
    <location>
        <begin position="1"/>
        <end position="51"/>
    </location>
</feature>
<dbReference type="GO" id="GO:0006355">
    <property type="term" value="P:regulation of DNA-templated transcription"/>
    <property type="evidence" value="ECO:0007669"/>
    <property type="project" value="InterPro"/>
</dbReference>
<evidence type="ECO:0000256" key="3">
    <source>
        <dbReference type="SAM" id="MobiDB-lite"/>
    </source>
</evidence>
<proteinExistence type="predicted"/>
<dbReference type="AlphaFoldDB" id="A0A060SFL4"/>
<dbReference type="OMA" id="YRMETHS"/>
<dbReference type="OrthoDB" id="2746071at2759"/>
<keyword evidence="2" id="KW-0539">Nucleus</keyword>
<dbReference type="SUPFAM" id="SSF47762">
    <property type="entry name" value="PAH2 domain"/>
    <property type="match status" value="1"/>
</dbReference>
<dbReference type="STRING" id="5643.A0A060SFL4"/>
<dbReference type="EMBL" id="CCBP010000098">
    <property type="protein sequence ID" value="CDO71188.1"/>
    <property type="molecule type" value="Genomic_DNA"/>
</dbReference>
<gene>
    <name evidence="4" type="ORF">BN946_scf184845.g58</name>
</gene>
<evidence type="ECO:0000256" key="1">
    <source>
        <dbReference type="ARBA" id="ARBA00004123"/>
    </source>
</evidence>
<dbReference type="InterPro" id="IPR036600">
    <property type="entry name" value="PAH_sf"/>
</dbReference>
<reference evidence="4" key="1">
    <citation type="submission" date="2014-01" db="EMBL/GenBank/DDBJ databases">
        <title>The genome of the white-rot fungus Pycnoporus cinnabarinus: a basidiomycete model with a versatile arsenal for lignocellulosic biomass breakdown.</title>
        <authorList>
            <person name="Levasseur A."/>
            <person name="Lomascolo A."/>
            <person name="Ruiz-Duenas F.J."/>
            <person name="Uzan E."/>
            <person name="Piumi F."/>
            <person name="Kues U."/>
            <person name="Ram A.F.J."/>
            <person name="Murat C."/>
            <person name="Haon M."/>
            <person name="Benoit I."/>
            <person name="Arfi Y."/>
            <person name="Chevret D."/>
            <person name="Drula E."/>
            <person name="Kwon M.J."/>
            <person name="Gouret P."/>
            <person name="Lesage-Meessen L."/>
            <person name="Lombard V."/>
            <person name="Mariette J."/>
            <person name="Noirot C."/>
            <person name="Park J."/>
            <person name="Patyshakuliyeva A."/>
            <person name="Wieneger R.A.B."/>
            <person name="Wosten H.A.B."/>
            <person name="Martin F."/>
            <person name="Coutinho P.M."/>
            <person name="de Vries R."/>
            <person name="Martinez A.T."/>
            <person name="Klopp C."/>
            <person name="Pontarotti P."/>
            <person name="Henrissat B."/>
            <person name="Record E."/>
        </authorList>
    </citation>
    <scope>NUCLEOTIDE SEQUENCE [LARGE SCALE GENOMIC DNA]</scope>
    <source>
        <strain evidence="4">BRFM137</strain>
    </source>
</reference>
<dbReference type="GO" id="GO:0005634">
    <property type="term" value="C:nucleus"/>
    <property type="evidence" value="ECO:0007669"/>
    <property type="project" value="UniProtKB-SubCell"/>
</dbReference>
<dbReference type="HOGENOM" id="CLU_1428664_0_0_1"/>
<comment type="subcellular location">
    <subcellularLocation>
        <location evidence="1">Nucleus</location>
    </subcellularLocation>
</comment>
<evidence type="ECO:0000313" key="5">
    <source>
        <dbReference type="Proteomes" id="UP000029665"/>
    </source>
</evidence>
<dbReference type="Proteomes" id="UP000029665">
    <property type="component" value="Unassembled WGS sequence"/>
</dbReference>
<keyword evidence="5" id="KW-1185">Reference proteome</keyword>
<protein>
    <submittedName>
        <fullName evidence="4">Uncharacterized protein</fullName>
    </submittedName>
</protein>